<name>A0A4V2F1N2_9BACT</name>
<dbReference type="AlphaFoldDB" id="A0A4V2F1N2"/>
<dbReference type="Gene3D" id="1.10.10.60">
    <property type="entry name" value="Homeodomain-like"/>
    <property type="match status" value="1"/>
</dbReference>
<dbReference type="GO" id="GO:0006281">
    <property type="term" value="P:DNA repair"/>
    <property type="evidence" value="ECO:0007669"/>
    <property type="project" value="UniProtKB-KW"/>
</dbReference>
<reference evidence="12 13" key="1">
    <citation type="submission" date="2019-02" db="EMBL/GenBank/DDBJ databases">
        <title>Genomic Encyclopedia of Type Strains, Phase IV (KMG-IV): sequencing the most valuable type-strain genomes for metagenomic binning, comparative biology and taxonomic classification.</title>
        <authorList>
            <person name="Goeker M."/>
        </authorList>
    </citation>
    <scope>NUCLEOTIDE SEQUENCE [LARGE SCALE GENOMIC DNA]</scope>
    <source>
        <strain evidence="12 13">DSM 18116</strain>
    </source>
</reference>
<dbReference type="InterPro" id="IPR036388">
    <property type="entry name" value="WH-like_DNA-bd_sf"/>
</dbReference>
<dbReference type="PANTHER" id="PTHR10815">
    <property type="entry name" value="METHYLATED-DNA--PROTEIN-CYSTEINE METHYLTRANSFERASE"/>
    <property type="match status" value="1"/>
</dbReference>
<dbReference type="InterPro" id="IPR009057">
    <property type="entry name" value="Homeodomain-like_sf"/>
</dbReference>
<evidence type="ECO:0000256" key="7">
    <source>
        <dbReference type="ARBA" id="ARBA00023015"/>
    </source>
</evidence>
<accession>A0A4V2F1N2</accession>
<dbReference type="InterPro" id="IPR014048">
    <property type="entry name" value="MethylDNA_cys_MeTrfase_DNA-bd"/>
</dbReference>
<sequence length="297" mass="33656">MLFEKRELYRSLTAEQHQYNTIARAIEYLYANFKDQPDLEEVAAQVHVSPFHFQRMFTDWAGISPKRFMQYLTADFLKEKLRDFSSIADAADAAGLSSQSRVYDLFVTLEAVTPQEFREKGEGIVIDYGFHSTPFGEVIIGATPRGICYLHFLADADHEKAIQQLQLSWEKAVLQHNPQKTALLTEMVFDPSKRKEKLNVLVKGTNFQVKVWNALLKIPSGSLTTYQDVAREIGNPRALQAVGSAVGANPVAFLIPCHRVIRKNLVLADYMWGPERKKAILGWELSRDIIVPETGIL</sequence>
<organism evidence="12 13">
    <name type="scientific">Pseudobacter ginsenosidimutans</name>
    <dbReference type="NCBI Taxonomy" id="661488"/>
    <lineage>
        <taxon>Bacteria</taxon>
        <taxon>Pseudomonadati</taxon>
        <taxon>Bacteroidota</taxon>
        <taxon>Chitinophagia</taxon>
        <taxon>Chitinophagales</taxon>
        <taxon>Chitinophagaceae</taxon>
        <taxon>Pseudobacter</taxon>
    </lineage>
</organism>
<dbReference type="Pfam" id="PF01035">
    <property type="entry name" value="DNA_binding_1"/>
    <property type="match status" value="1"/>
</dbReference>
<dbReference type="GO" id="GO:0032259">
    <property type="term" value="P:methylation"/>
    <property type="evidence" value="ECO:0007669"/>
    <property type="project" value="UniProtKB-KW"/>
</dbReference>
<dbReference type="Pfam" id="PF12833">
    <property type="entry name" value="HTH_18"/>
    <property type="match status" value="1"/>
</dbReference>
<evidence type="ECO:0000256" key="4">
    <source>
        <dbReference type="ARBA" id="ARBA00022603"/>
    </source>
</evidence>
<dbReference type="InterPro" id="IPR036631">
    <property type="entry name" value="MGMT_N_sf"/>
</dbReference>
<proteinExistence type="inferred from homology"/>
<evidence type="ECO:0000313" key="12">
    <source>
        <dbReference type="EMBL" id="RZS74366.1"/>
    </source>
</evidence>
<evidence type="ECO:0000256" key="3">
    <source>
        <dbReference type="ARBA" id="ARBA00011918"/>
    </source>
</evidence>
<dbReference type="InterPro" id="IPR036217">
    <property type="entry name" value="MethylDNA_cys_MeTrfase_DNAb"/>
</dbReference>
<dbReference type="InterPro" id="IPR001497">
    <property type="entry name" value="MethylDNA_cys_MeTrfase_AS"/>
</dbReference>
<evidence type="ECO:0000256" key="1">
    <source>
        <dbReference type="ARBA" id="ARBA00001286"/>
    </source>
</evidence>
<comment type="catalytic activity">
    <reaction evidence="10">
        <text>a 6-O-methyl-2'-deoxyguanosine in DNA + L-cysteinyl-[protein] = S-methyl-L-cysteinyl-[protein] + a 2'-deoxyguanosine in DNA</text>
        <dbReference type="Rhea" id="RHEA:24000"/>
        <dbReference type="Rhea" id="RHEA-COMP:10131"/>
        <dbReference type="Rhea" id="RHEA-COMP:10132"/>
        <dbReference type="Rhea" id="RHEA-COMP:11367"/>
        <dbReference type="Rhea" id="RHEA-COMP:11368"/>
        <dbReference type="ChEBI" id="CHEBI:29950"/>
        <dbReference type="ChEBI" id="CHEBI:82612"/>
        <dbReference type="ChEBI" id="CHEBI:85445"/>
        <dbReference type="ChEBI" id="CHEBI:85448"/>
        <dbReference type="EC" id="2.1.1.63"/>
    </reaction>
</comment>
<evidence type="ECO:0000259" key="11">
    <source>
        <dbReference type="PROSITE" id="PS01124"/>
    </source>
</evidence>
<evidence type="ECO:0000313" key="13">
    <source>
        <dbReference type="Proteomes" id="UP000293874"/>
    </source>
</evidence>
<dbReference type="Gene3D" id="3.30.160.70">
    <property type="entry name" value="Methylated DNA-protein cysteine methyltransferase domain"/>
    <property type="match status" value="1"/>
</dbReference>
<keyword evidence="6" id="KW-0227">DNA damage</keyword>
<dbReference type="FunFam" id="1.10.10.10:FF:000214">
    <property type="entry name" value="Methylated-DNA--protein-cysteine methyltransferase"/>
    <property type="match status" value="1"/>
</dbReference>
<dbReference type="RefSeq" id="WP_130538839.1">
    <property type="nucleotide sequence ID" value="NZ_CP042431.1"/>
</dbReference>
<dbReference type="Proteomes" id="UP000293874">
    <property type="component" value="Unassembled WGS sequence"/>
</dbReference>
<dbReference type="InterPro" id="IPR018060">
    <property type="entry name" value="HTH_AraC"/>
</dbReference>
<evidence type="ECO:0000256" key="6">
    <source>
        <dbReference type="ARBA" id="ARBA00022763"/>
    </source>
</evidence>
<keyword evidence="9" id="KW-0234">DNA repair</keyword>
<evidence type="ECO:0000256" key="10">
    <source>
        <dbReference type="ARBA" id="ARBA00049348"/>
    </source>
</evidence>
<dbReference type="CDD" id="cd06445">
    <property type="entry name" value="ATase"/>
    <property type="match status" value="1"/>
</dbReference>
<evidence type="ECO:0000256" key="5">
    <source>
        <dbReference type="ARBA" id="ARBA00022679"/>
    </source>
</evidence>
<comment type="catalytic activity">
    <reaction evidence="1">
        <text>a 4-O-methyl-thymidine in DNA + L-cysteinyl-[protein] = a thymidine in DNA + S-methyl-L-cysteinyl-[protein]</text>
        <dbReference type="Rhea" id="RHEA:53428"/>
        <dbReference type="Rhea" id="RHEA-COMP:10131"/>
        <dbReference type="Rhea" id="RHEA-COMP:10132"/>
        <dbReference type="Rhea" id="RHEA-COMP:13555"/>
        <dbReference type="Rhea" id="RHEA-COMP:13556"/>
        <dbReference type="ChEBI" id="CHEBI:29950"/>
        <dbReference type="ChEBI" id="CHEBI:82612"/>
        <dbReference type="ChEBI" id="CHEBI:137386"/>
        <dbReference type="ChEBI" id="CHEBI:137387"/>
        <dbReference type="EC" id="2.1.1.63"/>
    </reaction>
</comment>
<dbReference type="GO" id="GO:0003908">
    <property type="term" value="F:methylated-DNA-[protein]-cysteine S-methyltransferase activity"/>
    <property type="evidence" value="ECO:0007669"/>
    <property type="project" value="UniProtKB-EC"/>
</dbReference>
<keyword evidence="5 12" id="KW-0808">Transferase</keyword>
<dbReference type="EMBL" id="SGXA01000001">
    <property type="protein sequence ID" value="RZS74366.1"/>
    <property type="molecule type" value="Genomic_DNA"/>
</dbReference>
<dbReference type="Gene3D" id="1.10.10.10">
    <property type="entry name" value="Winged helix-like DNA-binding domain superfamily/Winged helix DNA-binding domain"/>
    <property type="match status" value="1"/>
</dbReference>
<dbReference type="PROSITE" id="PS01124">
    <property type="entry name" value="HTH_ARAC_FAMILY_2"/>
    <property type="match status" value="1"/>
</dbReference>
<comment type="similarity">
    <text evidence="2">Belongs to the MGMT family.</text>
</comment>
<gene>
    <name evidence="12" type="ORF">EV199_0213</name>
</gene>
<keyword evidence="4 12" id="KW-0489">Methyltransferase</keyword>
<evidence type="ECO:0000256" key="2">
    <source>
        <dbReference type="ARBA" id="ARBA00008711"/>
    </source>
</evidence>
<keyword evidence="13" id="KW-1185">Reference proteome</keyword>
<dbReference type="NCBIfam" id="TIGR00589">
    <property type="entry name" value="ogt"/>
    <property type="match status" value="1"/>
</dbReference>
<dbReference type="EC" id="2.1.1.63" evidence="3"/>
<dbReference type="SUPFAM" id="SSF53155">
    <property type="entry name" value="Methylated DNA-protein cysteine methyltransferase domain"/>
    <property type="match status" value="1"/>
</dbReference>
<keyword evidence="8" id="KW-0804">Transcription</keyword>
<dbReference type="GO" id="GO:0043565">
    <property type="term" value="F:sequence-specific DNA binding"/>
    <property type="evidence" value="ECO:0007669"/>
    <property type="project" value="InterPro"/>
</dbReference>
<dbReference type="SUPFAM" id="SSF46689">
    <property type="entry name" value="Homeodomain-like"/>
    <property type="match status" value="1"/>
</dbReference>
<protein>
    <recommendedName>
        <fullName evidence="3">methylated-DNA--[protein]-cysteine S-methyltransferase</fullName>
        <ecNumber evidence="3">2.1.1.63</ecNumber>
    </recommendedName>
</protein>
<feature type="domain" description="HTH araC/xylS-type" evidence="11">
    <location>
        <begin position="23"/>
        <end position="120"/>
    </location>
</feature>
<evidence type="ECO:0000256" key="8">
    <source>
        <dbReference type="ARBA" id="ARBA00023163"/>
    </source>
</evidence>
<dbReference type="PROSITE" id="PS00374">
    <property type="entry name" value="MGMT"/>
    <property type="match status" value="1"/>
</dbReference>
<comment type="caution">
    <text evidence="12">The sequence shown here is derived from an EMBL/GenBank/DDBJ whole genome shotgun (WGS) entry which is preliminary data.</text>
</comment>
<keyword evidence="7" id="KW-0805">Transcription regulation</keyword>
<evidence type="ECO:0000256" key="9">
    <source>
        <dbReference type="ARBA" id="ARBA00023204"/>
    </source>
</evidence>
<dbReference type="GO" id="GO:0003700">
    <property type="term" value="F:DNA-binding transcription factor activity"/>
    <property type="evidence" value="ECO:0007669"/>
    <property type="project" value="InterPro"/>
</dbReference>
<dbReference type="SMART" id="SM00342">
    <property type="entry name" value="HTH_ARAC"/>
    <property type="match status" value="1"/>
</dbReference>
<dbReference type="OrthoDB" id="9802228at2"/>
<dbReference type="PANTHER" id="PTHR10815:SF13">
    <property type="entry name" value="METHYLATED-DNA--PROTEIN-CYSTEINE METHYLTRANSFERASE"/>
    <property type="match status" value="1"/>
</dbReference>
<dbReference type="SUPFAM" id="SSF46767">
    <property type="entry name" value="Methylated DNA-protein cysteine methyltransferase, C-terminal domain"/>
    <property type="match status" value="1"/>
</dbReference>